<dbReference type="GO" id="GO:0005524">
    <property type="term" value="F:ATP binding"/>
    <property type="evidence" value="ECO:0007669"/>
    <property type="project" value="UniProtKB-KW"/>
</dbReference>
<evidence type="ECO:0000259" key="10">
    <source>
        <dbReference type="PROSITE" id="PS50109"/>
    </source>
</evidence>
<dbReference type="GO" id="GO:0030295">
    <property type="term" value="F:protein kinase activator activity"/>
    <property type="evidence" value="ECO:0007669"/>
    <property type="project" value="TreeGrafter"/>
</dbReference>
<dbReference type="InterPro" id="IPR036890">
    <property type="entry name" value="HATPase_C_sf"/>
</dbReference>
<dbReference type="AlphaFoldDB" id="A0A654DKD0"/>
<evidence type="ECO:0000256" key="1">
    <source>
        <dbReference type="ARBA" id="ARBA00000085"/>
    </source>
</evidence>
<evidence type="ECO:0000256" key="3">
    <source>
        <dbReference type="ARBA" id="ARBA00022679"/>
    </source>
</evidence>
<dbReference type="EMBL" id="CABWMV010000026">
    <property type="protein sequence ID" value="VXD06419.1"/>
    <property type="molecule type" value="Genomic_DNA"/>
</dbReference>
<dbReference type="SUPFAM" id="SSF55874">
    <property type="entry name" value="ATPase domain of HSP90 chaperone/DNA topoisomerase II/histidine kinase"/>
    <property type="match status" value="1"/>
</dbReference>
<evidence type="ECO:0000256" key="9">
    <source>
        <dbReference type="SAM" id="Phobius"/>
    </source>
</evidence>
<evidence type="ECO:0000256" key="8">
    <source>
        <dbReference type="SAM" id="Coils"/>
    </source>
</evidence>
<evidence type="ECO:0000313" key="11">
    <source>
        <dbReference type="EMBL" id="VXD06419.1"/>
    </source>
</evidence>
<accession>A0A654DKD0</accession>
<dbReference type="EC" id="2.7.13.3" evidence="2"/>
<feature type="transmembrane region" description="Helical" evidence="9">
    <location>
        <begin position="140"/>
        <end position="160"/>
    </location>
</feature>
<feature type="transmembrane region" description="Helical" evidence="9">
    <location>
        <begin position="66"/>
        <end position="86"/>
    </location>
</feature>
<dbReference type="PANTHER" id="PTHR42878:SF7">
    <property type="entry name" value="SENSOR HISTIDINE KINASE GLRK"/>
    <property type="match status" value="1"/>
</dbReference>
<dbReference type="SMART" id="SM00387">
    <property type="entry name" value="HATPase_c"/>
    <property type="match status" value="1"/>
</dbReference>
<dbReference type="PROSITE" id="PS50109">
    <property type="entry name" value="HIS_KIN"/>
    <property type="match status" value="1"/>
</dbReference>
<evidence type="ECO:0000256" key="6">
    <source>
        <dbReference type="ARBA" id="ARBA00022840"/>
    </source>
</evidence>
<sequence>MFRNCKQIRQVFMNHFRKYWKLLSHIGAHPDMSYIDFKRVYMINLIALLCLFPTIFFSILNLIDHRYILAAINFCNSLCALTVLLLQYYEKRTIAKATLLTSNAVFFFAGALLYKNGGEYFLLCTLIVSMLMYDNRKIHIALCITVAFLISLLYLLPDILPLSQQVPRSRSVFNIINALAFMVVAVNFFLDIIYKNIKKIEQQRRNLESMNRDKEKIFSIIAHDIKSPFANLEALVFMFRNQMLDSTNSQEYIQQIFQQITQQNQALDDLLQWGSSSMQGINTKASPQLIKPIIQQIVEVFNENAQSKQLKINIDIPNNTQIIANRDHTIIILRNLISNAIKFSYVSGNINIYTSMDETYTHIHIQDEGIGINPSKSAVLFNEIQQKSFGTEDEPGSGVGLVLCKDLIERNKGVVNIQSTPNKGSVFTVGLPSCPSHKPQTEFKVPTCC</sequence>
<evidence type="ECO:0000256" key="2">
    <source>
        <dbReference type="ARBA" id="ARBA00012438"/>
    </source>
</evidence>
<dbReference type="InterPro" id="IPR003594">
    <property type="entry name" value="HATPase_dom"/>
</dbReference>
<feature type="coiled-coil region" evidence="8">
    <location>
        <begin position="190"/>
        <end position="217"/>
    </location>
</feature>
<reference evidence="11 12" key="1">
    <citation type="submission" date="2019-10" db="EMBL/GenBank/DDBJ databases">
        <authorList>
            <person name="Karimi E."/>
        </authorList>
    </citation>
    <scope>NUCLEOTIDE SEQUENCE [LARGE SCALE GENOMIC DNA]</scope>
    <source>
        <strain evidence="11 12">Sphingobacterium sp. 8BC</strain>
    </source>
</reference>
<protein>
    <recommendedName>
        <fullName evidence="2">histidine kinase</fullName>
        <ecNumber evidence="2">2.7.13.3</ecNumber>
    </recommendedName>
</protein>
<evidence type="ECO:0000256" key="4">
    <source>
        <dbReference type="ARBA" id="ARBA00022741"/>
    </source>
</evidence>
<keyword evidence="8" id="KW-0175">Coiled coil</keyword>
<proteinExistence type="predicted"/>
<dbReference type="PRINTS" id="PR00344">
    <property type="entry name" value="BCTRLSENSOR"/>
</dbReference>
<dbReference type="GO" id="GO:0007234">
    <property type="term" value="P:osmosensory signaling via phosphorelay pathway"/>
    <property type="evidence" value="ECO:0007669"/>
    <property type="project" value="TreeGrafter"/>
</dbReference>
<keyword evidence="5 11" id="KW-0418">Kinase</keyword>
<keyword evidence="4" id="KW-0547">Nucleotide-binding</keyword>
<dbReference type="Pfam" id="PF02518">
    <property type="entry name" value="HATPase_c"/>
    <property type="match status" value="1"/>
</dbReference>
<keyword evidence="7" id="KW-0902">Two-component regulatory system</keyword>
<dbReference type="InterPro" id="IPR050351">
    <property type="entry name" value="BphY/WalK/GraS-like"/>
</dbReference>
<dbReference type="Proteomes" id="UP000432350">
    <property type="component" value="Unassembled WGS sequence"/>
</dbReference>
<dbReference type="GO" id="GO:0000156">
    <property type="term" value="F:phosphorelay response regulator activity"/>
    <property type="evidence" value="ECO:0007669"/>
    <property type="project" value="TreeGrafter"/>
</dbReference>
<dbReference type="Gene3D" id="1.10.287.130">
    <property type="match status" value="1"/>
</dbReference>
<keyword evidence="6" id="KW-0067">ATP-binding</keyword>
<dbReference type="PANTHER" id="PTHR42878">
    <property type="entry name" value="TWO-COMPONENT HISTIDINE KINASE"/>
    <property type="match status" value="1"/>
</dbReference>
<feature type="domain" description="Histidine kinase" evidence="10">
    <location>
        <begin position="220"/>
        <end position="435"/>
    </location>
</feature>
<dbReference type="InterPro" id="IPR036097">
    <property type="entry name" value="HisK_dim/P_sf"/>
</dbReference>
<evidence type="ECO:0000256" key="5">
    <source>
        <dbReference type="ARBA" id="ARBA00022777"/>
    </source>
</evidence>
<name>A0A654DKD0_SPHMU</name>
<evidence type="ECO:0000313" key="12">
    <source>
        <dbReference type="Proteomes" id="UP000432350"/>
    </source>
</evidence>
<keyword evidence="9" id="KW-1133">Transmembrane helix</keyword>
<dbReference type="InterPro" id="IPR005467">
    <property type="entry name" value="His_kinase_dom"/>
</dbReference>
<dbReference type="GO" id="GO:0000155">
    <property type="term" value="F:phosphorelay sensor kinase activity"/>
    <property type="evidence" value="ECO:0007669"/>
    <property type="project" value="InterPro"/>
</dbReference>
<comment type="catalytic activity">
    <reaction evidence="1">
        <text>ATP + protein L-histidine = ADP + protein N-phospho-L-histidine.</text>
        <dbReference type="EC" id="2.7.13.3"/>
    </reaction>
</comment>
<dbReference type="SUPFAM" id="SSF47384">
    <property type="entry name" value="Homodimeric domain of signal transducing histidine kinase"/>
    <property type="match status" value="1"/>
</dbReference>
<dbReference type="InterPro" id="IPR004358">
    <property type="entry name" value="Sig_transdc_His_kin-like_C"/>
</dbReference>
<keyword evidence="9" id="KW-0812">Transmembrane</keyword>
<organism evidence="11 12">
    <name type="scientific">Sphingobacterium multivorum</name>
    <dbReference type="NCBI Taxonomy" id="28454"/>
    <lineage>
        <taxon>Bacteria</taxon>
        <taxon>Pseudomonadati</taxon>
        <taxon>Bacteroidota</taxon>
        <taxon>Sphingobacteriia</taxon>
        <taxon>Sphingobacteriales</taxon>
        <taxon>Sphingobacteriaceae</taxon>
        <taxon>Sphingobacterium</taxon>
    </lineage>
</organism>
<keyword evidence="3" id="KW-0808">Transferase</keyword>
<dbReference type="Gene3D" id="3.30.565.10">
    <property type="entry name" value="Histidine kinase-like ATPase, C-terminal domain"/>
    <property type="match status" value="1"/>
</dbReference>
<feature type="transmembrane region" description="Helical" evidence="9">
    <location>
        <begin position="172"/>
        <end position="194"/>
    </location>
</feature>
<feature type="transmembrane region" description="Helical" evidence="9">
    <location>
        <begin position="40"/>
        <end position="60"/>
    </location>
</feature>
<gene>
    <name evidence="11" type="ORF">SPHINGO8BC_70009</name>
</gene>
<evidence type="ECO:0000256" key="7">
    <source>
        <dbReference type="ARBA" id="ARBA00023012"/>
    </source>
</evidence>
<keyword evidence="9" id="KW-0472">Membrane</keyword>